<feature type="transmembrane region" description="Helical" evidence="1">
    <location>
        <begin position="50"/>
        <end position="72"/>
    </location>
</feature>
<evidence type="ECO:0000256" key="1">
    <source>
        <dbReference type="SAM" id="Phobius"/>
    </source>
</evidence>
<gene>
    <name evidence="2" type="ORF">A2441_01580</name>
</gene>
<proteinExistence type="predicted"/>
<organism evidence="2 3">
    <name type="scientific">Candidatus Veblenbacteria bacterium RIFOXYC2_FULL_42_11</name>
    <dbReference type="NCBI Taxonomy" id="1802428"/>
    <lineage>
        <taxon>Bacteria</taxon>
        <taxon>Candidatus Vebleniibacteriota</taxon>
    </lineage>
</organism>
<keyword evidence="1" id="KW-0472">Membrane</keyword>
<protein>
    <submittedName>
        <fullName evidence="2">Uncharacterized protein</fullName>
    </submittedName>
</protein>
<evidence type="ECO:0000313" key="3">
    <source>
        <dbReference type="Proteomes" id="UP000178226"/>
    </source>
</evidence>
<keyword evidence="1" id="KW-1133">Transmembrane helix</keyword>
<dbReference type="AlphaFoldDB" id="A0A1G2Q893"/>
<keyword evidence="1" id="KW-0812">Transmembrane</keyword>
<reference evidence="2 3" key="1">
    <citation type="journal article" date="2016" name="Nat. Commun.">
        <title>Thousands of microbial genomes shed light on interconnected biogeochemical processes in an aquifer system.</title>
        <authorList>
            <person name="Anantharaman K."/>
            <person name="Brown C.T."/>
            <person name="Hug L.A."/>
            <person name="Sharon I."/>
            <person name="Castelle C.J."/>
            <person name="Probst A.J."/>
            <person name="Thomas B.C."/>
            <person name="Singh A."/>
            <person name="Wilkins M.J."/>
            <person name="Karaoz U."/>
            <person name="Brodie E.L."/>
            <person name="Williams K.H."/>
            <person name="Hubbard S.S."/>
            <person name="Banfield J.F."/>
        </authorList>
    </citation>
    <scope>NUCLEOTIDE SEQUENCE [LARGE SCALE GENOMIC DNA]</scope>
</reference>
<name>A0A1G2Q893_9BACT</name>
<feature type="transmembrane region" description="Helical" evidence="1">
    <location>
        <begin position="17"/>
        <end position="38"/>
    </location>
</feature>
<comment type="caution">
    <text evidence="2">The sequence shown here is derived from an EMBL/GenBank/DDBJ whole genome shotgun (WGS) entry which is preliminary data.</text>
</comment>
<evidence type="ECO:0000313" key="2">
    <source>
        <dbReference type="EMBL" id="OHA56773.1"/>
    </source>
</evidence>
<dbReference type="EMBL" id="MHTE01000023">
    <property type="protein sequence ID" value="OHA56773.1"/>
    <property type="molecule type" value="Genomic_DNA"/>
</dbReference>
<accession>A0A1G2Q893</accession>
<sequence length="145" mass="15762">MKLIKNKTGVLIMNKQLLLTACAVVIISIIRVVGMKLIKNKTGVLIMNKQLLLTACAVVIISIMTIVGINILSQSTEQSETTVYCIVTDNPVWGQGIGQAGAQRLDNGCELNVFFNNSKIKLGTLVRVVVQPNATDSLYAEPYIQ</sequence>
<dbReference type="Proteomes" id="UP000178226">
    <property type="component" value="Unassembled WGS sequence"/>
</dbReference>